<dbReference type="Proteomes" id="UP000824120">
    <property type="component" value="Chromosome 8"/>
</dbReference>
<name>A0A9J5XS13_SOLCO</name>
<sequence length="75" mass="8884">MAFCFPIRSLIAYVVFLVMFKRSKLSFMLNFNHTAPNCKILKTLLARQDDILKQVQQFMSSSRSRLCKMEIRTNY</sequence>
<proteinExistence type="predicted"/>
<protein>
    <submittedName>
        <fullName evidence="1">Uncharacterized protein</fullName>
    </submittedName>
</protein>
<dbReference type="AlphaFoldDB" id="A0A9J5XS13"/>
<comment type="caution">
    <text evidence="1">The sequence shown here is derived from an EMBL/GenBank/DDBJ whole genome shotgun (WGS) entry which is preliminary data.</text>
</comment>
<reference evidence="1 2" key="1">
    <citation type="submission" date="2020-09" db="EMBL/GenBank/DDBJ databases">
        <title>De no assembly of potato wild relative species, Solanum commersonii.</title>
        <authorList>
            <person name="Cho K."/>
        </authorList>
    </citation>
    <scope>NUCLEOTIDE SEQUENCE [LARGE SCALE GENOMIC DNA]</scope>
    <source>
        <strain evidence="1">LZ3.2</strain>
        <tissue evidence="1">Leaf</tissue>
    </source>
</reference>
<organism evidence="1 2">
    <name type="scientific">Solanum commersonii</name>
    <name type="common">Commerson's wild potato</name>
    <name type="synonym">Commerson's nightshade</name>
    <dbReference type="NCBI Taxonomy" id="4109"/>
    <lineage>
        <taxon>Eukaryota</taxon>
        <taxon>Viridiplantae</taxon>
        <taxon>Streptophyta</taxon>
        <taxon>Embryophyta</taxon>
        <taxon>Tracheophyta</taxon>
        <taxon>Spermatophyta</taxon>
        <taxon>Magnoliopsida</taxon>
        <taxon>eudicotyledons</taxon>
        <taxon>Gunneridae</taxon>
        <taxon>Pentapetalae</taxon>
        <taxon>asterids</taxon>
        <taxon>lamiids</taxon>
        <taxon>Solanales</taxon>
        <taxon>Solanaceae</taxon>
        <taxon>Solanoideae</taxon>
        <taxon>Solaneae</taxon>
        <taxon>Solanum</taxon>
    </lineage>
</organism>
<dbReference type="EMBL" id="JACXVP010000008">
    <property type="protein sequence ID" value="KAG5590977.1"/>
    <property type="molecule type" value="Genomic_DNA"/>
</dbReference>
<evidence type="ECO:0000313" key="2">
    <source>
        <dbReference type="Proteomes" id="UP000824120"/>
    </source>
</evidence>
<accession>A0A9J5XS13</accession>
<gene>
    <name evidence="1" type="ORF">H5410_041491</name>
</gene>
<keyword evidence="2" id="KW-1185">Reference proteome</keyword>
<evidence type="ECO:0000313" key="1">
    <source>
        <dbReference type="EMBL" id="KAG5590977.1"/>
    </source>
</evidence>